<evidence type="ECO:0000256" key="1">
    <source>
        <dbReference type="SAM" id="MobiDB-lite"/>
    </source>
</evidence>
<protein>
    <submittedName>
        <fullName evidence="2">Uncharacterized protein</fullName>
    </submittedName>
</protein>
<feature type="compositionally biased region" description="Basic and acidic residues" evidence="1">
    <location>
        <begin position="243"/>
        <end position="264"/>
    </location>
</feature>
<feature type="region of interest" description="Disordered" evidence="1">
    <location>
        <begin position="80"/>
        <end position="102"/>
    </location>
</feature>
<feature type="region of interest" description="Disordered" evidence="1">
    <location>
        <begin position="356"/>
        <end position="382"/>
    </location>
</feature>
<feature type="region of interest" description="Disordered" evidence="1">
    <location>
        <begin position="242"/>
        <end position="269"/>
    </location>
</feature>
<evidence type="ECO:0000313" key="2">
    <source>
        <dbReference type="EMBL" id="KAH7536866.1"/>
    </source>
</evidence>
<feature type="compositionally biased region" description="Low complexity" evidence="1">
    <location>
        <begin position="93"/>
        <end position="102"/>
    </location>
</feature>
<dbReference type="AlphaFoldDB" id="A0A978VMU1"/>
<dbReference type="PANTHER" id="PTHR33416:SF20">
    <property type="entry name" value="NUCLEAR PORE COMPLEX PROTEIN NUP1"/>
    <property type="match status" value="1"/>
</dbReference>
<feature type="compositionally biased region" description="Polar residues" evidence="1">
    <location>
        <begin position="167"/>
        <end position="184"/>
    </location>
</feature>
<dbReference type="GO" id="GO:0016973">
    <property type="term" value="P:poly(A)+ mRNA export from nucleus"/>
    <property type="evidence" value="ECO:0007669"/>
    <property type="project" value="TreeGrafter"/>
</dbReference>
<comment type="caution">
    <text evidence="2">The sequence shown here is derived from an EMBL/GenBank/DDBJ whole genome shotgun (WGS) entry which is preliminary data.</text>
</comment>
<evidence type="ECO:0000313" key="3">
    <source>
        <dbReference type="Proteomes" id="UP000813462"/>
    </source>
</evidence>
<feature type="region of interest" description="Disordered" evidence="1">
    <location>
        <begin position="132"/>
        <end position="184"/>
    </location>
</feature>
<feature type="region of interest" description="Disordered" evidence="1">
    <location>
        <begin position="405"/>
        <end position="425"/>
    </location>
</feature>
<dbReference type="GO" id="GO:0071763">
    <property type="term" value="P:nuclear membrane organization"/>
    <property type="evidence" value="ECO:0007669"/>
    <property type="project" value="TreeGrafter"/>
</dbReference>
<name>A0A978VMU1_ZIZJJ</name>
<dbReference type="GO" id="GO:0005635">
    <property type="term" value="C:nuclear envelope"/>
    <property type="evidence" value="ECO:0007669"/>
    <property type="project" value="TreeGrafter"/>
</dbReference>
<proteinExistence type="predicted"/>
<accession>A0A978VMU1</accession>
<gene>
    <name evidence="2" type="ORF">FEM48_Zijuj03G0031600</name>
</gene>
<sequence>MIAELQSWSNMCHTSALNALNKSLFSANETALRRRLICYCTCDHRHTFQWLVILRLIKDVELELRSMLIKTLGAARVSAYGGPSSSQSAGEPSLSTSSKKGGLKCQSSVLDNDIGSIGPPVSGSLSIPKTGLGSVAAQTPSSSIQKLNSSGELKNDYEEASTENEESTMSCTSFSSVPTKSSGMDSKMLQQLDKLVLPKDELSEPNLLTSMDKSLTNMSPSVPHGQALKSLEAVDSSNYLGDEQDKKKLDASLDKKVPDARDTTSLEQDTVEESGRLKIVASCDKATDVVNDVDSAVPKKITSMNIETTVYSNGAVSHSSADGTQKVDTFSAERKSHNTEAVILEKPPLAFLECKPSTSAVNNKPDPETSDGSSPLTSDAASPPMVSNVALSIFNFGDKVASTKDSDAASPTCSFGSKPTDEVPETFTTFASSPAVVTESGATECGSFPEQKPETSSR</sequence>
<dbReference type="PANTHER" id="PTHR33416">
    <property type="entry name" value="NUCLEAR PORE COMPLEX PROTEIN NUP1"/>
    <property type="match status" value="1"/>
</dbReference>
<organism evidence="2 3">
    <name type="scientific">Ziziphus jujuba var. spinosa</name>
    <dbReference type="NCBI Taxonomy" id="714518"/>
    <lineage>
        <taxon>Eukaryota</taxon>
        <taxon>Viridiplantae</taxon>
        <taxon>Streptophyta</taxon>
        <taxon>Embryophyta</taxon>
        <taxon>Tracheophyta</taxon>
        <taxon>Spermatophyta</taxon>
        <taxon>Magnoliopsida</taxon>
        <taxon>eudicotyledons</taxon>
        <taxon>Gunneridae</taxon>
        <taxon>Pentapetalae</taxon>
        <taxon>rosids</taxon>
        <taxon>fabids</taxon>
        <taxon>Rosales</taxon>
        <taxon>Rhamnaceae</taxon>
        <taxon>Paliureae</taxon>
        <taxon>Ziziphus</taxon>
    </lineage>
</organism>
<feature type="compositionally biased region" description="Polar residues" evidence="1">
    <location>
        <begin position="136"/>
        <end position="152"/>
    </location>
</feature>
<feature type="compositionally biased region" description="Polar residues" evidence="1">
    <location>
        <begin position="370"/>
        <end position="380"/>
    </location>
</feature>
<reference evidence="2" key="1">
    <citation type="journal article" date="2021" name="Front. Plant Sci.">
        <title>Chromosome-Scale Genome Assembly for Chinese Sour Jujube and Insights Into Its Genome Evolution and Domestication Signature.</title>
        <authorList>
            <person name="Shen L.-Y."/>
            <person name="Luo H."/>
            <person name="Wang X.-L."/>
            <person name="Wang X.-M."/>
            <person name="Qiu X.-J."/>
            <person name="Liu H."/>
            <person name="Zhou S.-S."/>
            <person name="Jia K.-H."/>
            <person name="Nie S."/>
            <person name="Bao Y.-T."/>
            <person name="Zhang R.-G."/>
            <person name="Yun Q.-Z."/>
            <person name="Chai Y.-H."/>
            <person name="Lu J.-Y."/>
            <person name="Li Y."/>
            <person name="Zhao S.-W."/>
            <person name="Mao J.-F."/>
            <person name="Jia S.-G."/>
            <person name="Mao Y.-M."/>
        </authorList>
    </citation>
    <scope>NUCLEOTIDE SEQUENCE</scope>
    <source>
        <strain evidence="2">AT0</strain>
        <tissue evidence="2">Leaf</tissue>
    </source>
</reference>
<dbReference type="EMBL" id="JAEACU010000003">
    <property type="protein sequence ID" value="KAH7536866.1"/>
    <property type="molecule type" value="Genomic_DNA"/>
</dbReference>
<dbReference type="Proteomes" id="UP000813462">
    <property type="component" value="Unassembled WGS sequence"/>
</dbReference>
<feature type="region of interest" description="Disordered" evidence="1">
    <location>
        <begin position="438"/>
        <end position="458"/>
    </location>
</feature>